<evidence type="ECO:0000259" key="1">
    <source>
        <dbReference type="Pfam" id="PF02789"/>
    </source>
</evidence>
<feature type="domain" description="Peptidase M17 leucyl aminopeptidase N-terminal" evidence="1">
    <location>
        <begin position="49"/>
        <end position="134"/>
    </location>
</feature>
<dbReference type="eggNOG" id="ENOG5031FHZ">
    <property type="taxonomic scope" value="Bacteria"/>
</dbReference>
<evidence type="ECO:0000313" key="3">
    <source>
        <dbReference type="EMBL" id="EZP84924.1"/>
    </source>
</evidence>
<proteinExistence type="predicted"/>
<dbReference type="EMBL" id="JFYZ01000001">
    <property type="protein sequence ID" value="EZP84924.1"/>
    <property type="molecule type" value="Genomic_DNA"/>
</dbReference>
<accession>A0A031K6T2</accession>
<keyword evidence="3" id="KW-0031">Aminopeptidase</keyword>
<keyword evidence="3" id="KW-0645">Protease</keyword>
<dbReference type="Proteomes" id="UP000094626">
    <property type="component" value="Chromosome"/>
</dbReference>
<dbReference type="InterPro" id="IPR008283">
    <property type="entry name" value="Peptidase_M17_N"/>
</dbReference>
<dbReference type="Pfam" id="PF02789">
    <property type="entry name" value="Peptidase_M17_N"/>
    <property type="match status" value="1"/>
</dbReference>
<dbReference type="GO" id="GO:0006508">
    <property type="term" value="P:proteolysis"/>
    <property type="evidence" value="ECO:0007669"/>
    <property type="project" value="InterPro"/>
</dbReference>
<reference evidence="2" key="2">
    <citation type="submission" date="2016-08" db="EMBL/GenBank/DDBJ databases">
        <authorList>
            <person name="Seilhamer J.J."/>
        </authorList>
    </citation>
    <scope>NUCLEOTIDE SEQUENCE [LARGE SCALE GENOMIC DNA]</scope>
    <source>
        <strain evidence="2">SA1</strain>
    </source>
</reference>
<keyword evidence="5" id="KW-1185">Reference proteome</keyword>
<dbReference type="GO" id="GO:0070006">
    <property type="term" value="F:metalloaminopeptidase activity"/>
    <property type="evidence" value="ECO:0007669"/>
    <property type="project" value="InterPro"/>
</dbReference>
<evidence type="ECO:0000313" key="4">
    <source>
        <dbReference type="Proteomes" id="UP000024329"/>
    </source>
</evidence>
<dbReference type="AlphaFoldDB" id="A0A031K6T2"/>
<reference evidence="5" key="3">
    <citation type="journal article" date="2017" name="J. Biotechnol.">
        <title>Complete genome sequence of Novosphingobium resinovorum SA1, a versatile xenobiotic-degrading bacterium capable of utilizing sulfanilic acid.</title>
        <authorList>
            <person name="Hegedus B."/>
            <person name="Kos P.B."/>
            <person name="Balint B."/>
            <person name="Maroti G."/>
            <person name="Gan H.M."/>
            <person name="Perei K."/>
            <person name="Rakhely G."/>
        </authorList>
    </citation>
    <scope>NUCLEOTIDE SEQUENCE [LARGE SCALE GENOMIC DNA]</scope>
    <source>
        <strain evidence="5">SA1</strain>
    </source>
</reference>
<gene>
    <name evidence="2" type="ORF">BES08_03495</name>
    <name evidence="3" type="ORF">BV97_00687</name>
</gene>
<evidence type="ECO:0000313" key="5">
    <source>
        <dbReference type="Proteomes" id="UP000094626"/>
    </source>
</evidence>
<dbReference type="InterPro" id="IPR043472">
    <property type="entry name" value="Macro_dom-like"/>
</dbReference>
<name>A0A031K6T2_9SPHN</name>
<dbReference type="Proteomes" id="UP000024329">
    <property type="component" value="Unassembled WGS sequence"/>
</dbReference>
<organism evidence="3 4">
    <name type="scientific">Novosphingobium resinovorum</name>
    <dbReference type="NCBI Taxonomy" id="158500"/>
    <lineage>
        <taxon>Bacteria</taxon>
        <taxon>Pseudomonadati</taxon>
        <taxon>Pseudomonadota</taxon>
        <taxon>Alphaproteobacteria</taxon>
        <taxon>Sphingomonadales</taxon>
        <taxon>Sphingomonadaceae</taxon>
        <taxon>Novosphingobium</taxon>
    </lineage>
</organism>
<dbReference type="RefSeq" id="WP_036523036.1">
    <property type="nucleotide sequence ID" value="NZ_CP017075.1"/>
</dbReference>
<evidence type="ECO:0000313" key="2">
    <source>
        <dbReference type="EMBL" id="AOR75916.1"/>
    </source>
</evidence>
<sequence>MSGSGGVVHNVGSAFDVTLDVAAWDGAGAQVDLSCAAMFSEEPAGAPTGGLAHLDAALGGRLLELRREGHFTGAPGECLLISQPPETVAAKALLVVGLGHPQGWTPLHLREAVRSAATFALALGVRSAAFAPGMRDSGLSADGTAGAPAHMIAGLAAALATRHRLVPMGLAPAPVLERWVFDVGAERLEAAAREFREQLRGQGD</sequence>
<keyword evidence="3" id="KW-0378">Hydrolase</keyword>
<dbReference type="OrthoDB" id="20531at2"/>
<reference evidence="3 4" key="1">
    <citation type="submission" date="2014-03" db="EMBL/GenBank/DDBJ databases">
        <title>Whole genome sequence of Novosphingobium resinovorum KF1.</title>
        <authorList>
            <person name="Gan H.M."/>
            <person name="Gan H.Y."/>
            <person name="Chew T.H."/>
            <person name="Savka M.A."/>
        </authorList>
    </citation>
    <scope>NUCLEOTIDE SEQUENCE [LARGE SCALE GENOMIC DNA]</scope>
    <source>
        <strain evidence="3 4">KF1</strain>
    </source>
</reference>
<protein>
    <submittedName>
        <fullName evidence="3">Peptidase M17, leucyl aminopeptidase-like protein</fullName>
    </submittedName>
</protein>
<dbReference type="EMBL" id="CP017075">
    <property type="protein sequence ID" value="AOR75916.1"/>
    <property type="molecule type" value="Genomic_DNA"/>
</dbReference>
<dbReference type="PATRIC" id="fig|158500.4.peg.704"/>
<dbReference type="KEGG" id="nre:BES08_03495"/>
<dbReference type="Gene3D" id="3.40.220.10">
    <property type="entry name" value="Leucine Aminopeptidase, subunit E, domain 1"/>
    <property type="match status" value="1"/>
</dbReference>
<dbReference type="SUPFAM" id="SSF52949">
    <property type="entry name" value="Macro domain-like"/>
    <property type="match status" value="1"/>
</dbReference>